<organism evidence="2 3">
    <name type="scientific">Ganoderma sinense ZZ0214-1</name>
    <dbReference type="NCBI Taxonomy" id="1077348"/>
    <lineage>
        <taxon>Eukaryota</taxon>
        <taxon>Fungi</taxon>
        <taxon>Dikarya</taxon>
        <taxon>Basidiomycota</taxon>
        <taxon>Agaricomycotina</taxon>
        <taxon>Agaricomycetes</taxon>
        <taxon>Polyporales</taxon>
        <taxon>Polyporaceae</taxon>
        <taxon>Ganoderma</taxon>
    </lineage>
</organism>
<dbReference type="Proteomes" id="UP000230002">
    <property type="component" value="Unassembled WGS sequence"/>
</dbReference>
<gene>
    <name evidence="2" type="ORF">GSI_14407</name>
</gene>
<reference evidence="2 3" key="1">
    <citation type="journal article" date="2015" name="Sci. Rep.">
        <title>Chromosome-level genome map provides insights into diverse defense mechanisms in the medicinal fungus Ganoderma sinense.</title>
        <authorList>
            <person name="Zhu Y."/>
            <person name="Xu J."/>
            <person name="Sun C."/>
            <person name="Zhou S."/>
            <person name="Xu H."/>
            <person name="Nelson D.R."/>
            <person name="Qian J."/>
            <person name="Song J."/>
            <person name="Luo H."/>
            <person name="Xiang L."/>
            <person name="Li Y."/>
            <person name="Xu Z."/>
            <person name="Ji A."/>
            <person name="Wang L."/>
            <person name="Lu S."/>
            <person name="Hayward A."/>
            <person name="Sun W."/>
            <person name="Li X."/>
            <person name="Schwartz D.C."/>
            <person name="Wang Y."/>
            <person name="Chen S."/>
        </authorList>
    </citation>
    <scope>NUCLEOTIDE SEQUENCE [LARGE SCALE GENOMIC DNA]</scope>
    <source>
        <strain evidence="2 3">ZZ0214-1</strain>
    </source>
</reference>
<name>A0A2G8RNL1_9APHY</name>
<dbReference type="EMBL" id="AYKW01000068">
    <property type="protein sequence ID" value="PIL23099.1"/>
    <property type="molecule type" value="Genomic_DNA"/>
</dbReference>
<dbReference type="AlphaFoldDB" id="A0A2G8RNL1"/>
<comment type="caution">
    <text evidence="2">The sequence shown here is derived from an EMBL/GenBank/DDBJ whole genome shotgun (WGS) entry which is preliminary data.</text>
</comment>
<proteinExistence type="predicted"/>
<protein>
    <submittedName>
        <fullName evidence="2">Uncharacterized protein</fullName>
    </submittedName>
</protein>
<evidence type="ECO:0000313" key="3">
    <source>
        <dbReference type="Proteomes" id="UP000230002"/>
    </source>
</evidence>
<feature type="compositionally biased region" description="Basic residues" evidence="1">
    <location>
        <begin position="100"/>
        <end position="116"/>
    </location>
</feature>
<evidence type="ECO:0000256" key="1">
    <source>
        <dbReference type="SAM" id="MobiDB-lite"/>
    </source>
</evidence>
<keyword evidence="3" id="KW-1185">Reference proteome</keyword>
<feature type="region of interest" description="Disordered" evidence="1">
    <location>
        <begin position="95"/>
        <end position="116"/>
    </location>
</feature>
<accession>A0A2G8RNL1</accession>
<evidence type="ECO:0000313" key="2">
    <source>
        <dbReference type="EMBL" id="PIL23099.1"/>
    </source>
</evidence>
<sequence>MPVSQRRAVVPLPQNLVREPARSLRLRLRLALTLPLRRGRDPREVSPGLLARHRGEVPPVLLALRLRVGLRLRLLLRRVRVILARVHRGAHSSVDERVRARARPAPHCPRGHRHPRRERCVGRHDVPHVLVHAHPRLGLGYWGHRRRQPGRGLREEGEGRHAWGDRGQTVWSHHWHTHDKGMMMQRAHRVPVHVRGGVWRRERVRRRDREPRYWRWRRKGDRSGVGGMMVLLLRRRVRSRRR</sequence>